<reference evidence="1 2" key="2">
    <citation type="journal article" date="2017" name="Nature">
        <title>The Apostasia genome and the evolution of orchids.</title>
        <authorList>
            <person name="Zhang G.Q."/>
            <person name="Liu K.W."/>
            <person name="Li Z."/>
            <person name="Lohaus R."/>
            <person name="Hsiao Y.Y."/>
            <person name="Niu S.C."/>
            <person name="Wang J.Y."/>
            <person name="Lin Y.C."/>
            <person name="Xu Q."/>
            <person name="Chen L.J."/>
            <person name="Yoshida K."/>
            <person name="Fujiwara S."/>
            <person name="Wang Z.W."/>
            <person name="Zhang Y.Q."/>
            <person name="Mitsuda N."/>
            <person name="Wang M."/>
            <person name="Liu G.H."/>
            <person name="Pecoraro L."/>
            <person name="Huang H.X."/>
            <person name="Xiao X.J."/>
            <person name="Lin M."/>
            <person name="Wu X.Y."/>
            <person name="Wu W.L."/>
            <person name="Chen Y.Y."/>
            <person name="Chang S.B."/>
            <person name="Sakamoto S."/>
            <person name="Ohme-Takagi M."/>
            <person name="Yagi M."/>
            <person name="Zeng S.J."/>
            <person name="Shen C.Y."/>
            <person name="Yeh C.M."/>
            <person name="Luo Y.B."/>
            <person name="Tsai W.C."/>
            <person name="Van de Peer Y."/>
            <person name="Liu Z.J."/>
        </authorList>
    </citation>
    <scope>NUCLEOTIDE SEQUENCE [LARGE SCALE GENOMIC DNA]</scope>
    <source>
        <tissue evidence="1">The whole plant</tissue>
    </source>
</reference>
<dbReference type="AlphaFoldDB" id="A0A2I0W535"/>
<sequence length="98" mass="10683">MFGDCCRRKEANVIGSRSTAEDTTSFLFAFHADAAAATTLEFHPKQSISPARIAWLTTFTGQVRDGRQRITPQKLDSSALLACSPPKHRSSISQPFAA</sequence>
<keyword evidence="2" id="KW-1185">Reference proteome</keyword>
<protein>
    <submittedName>
        <fullName evidence="1">Uncharacterized protein</fullName>
    </submittedName>
</protein>
<evidence type="ECO:0000313" key="1">
    <source>
        <dbReference type="EMBL" id="PKU70771.1"/>
    </source>
</evidence>
<gene>
    <name evidence="1" type="ORF">MA16_Dca012524</name>
</gene>
<evidence type="ECO:0000313" key="2">
    <source>
        <dbReference type="Proteomes" id="UP000233837"/>
    </source>
</evidence>
<organism evidence="1 2">
    <name type="scientific">Dendrobium catenatum</name>
    <dbReference type="NCBI Taxonomy" id="906689"/>
    <lineage>
        <taxon>Eukaryota</taxon>
        <taxon>Viridiplantae</taxon>
        <taxon>Streptophyta</taxon>
        <taxon>Embryophyta</taxon>
        <taxon>Tracheophyta</taxon>
        <taxon>Spermatophyta</taxon>
        <taxon>Magnoliopsida</taxon>
        <taxon>Liliopsida</taxon>
        <taxon>Asparagales</taxon>
        <taxon>Orchidaceae</taxon>
        <taxon>Epidendroideae</taxon>
        <taxon>Malaxideae</taxon>
        <taxon>Dendrobiinae</taxon>
        <taxon>Dendrobium</taxon>
    </lineage>
</organism>
<reference evidence="1 2" key="1">
    <citation type="journal article" date="2016" name="Sci. Rep.">
        <title>The Dendrobium catenatum Lindl. genome sequence provides insights into polysaccharide synthase, floral development and adaptive evolution.</title>
        <authorList>
            <person name="Zhang G.Q."/>
            <person name="Xu Q."/>
            <person name="Bian C."/>
            <person name="Tsai W.C."/>
            <person name="Yeh C.M."/>
            <person name="Liu K.W."/>
            <person name="Yoshida K."/>
            <person name="Zhang L.S."/>
            <person name="Chang S.B."/>
            <person name="Chen F."/>
            <person name="Shi Y."/>
            <person name="Su Y.Y."/>
            <person name="Zhang Y.Q."/>
            <person name="Chen L.J."/>
            <person name="Yin Y."/>
            <person name="Lin M."/>
            <person name="Huang H."/>
            <person name="Deng H."/>
            <person name="Wang Z.W."/>
            <person name="Zhu S.L."/>
            <person name="Zhao X."/>
            <person name="Deng C."/>
            <person name="Niu S.C."/>
            <person name="Huang J."/>
            <person name="Wang M."/>
            <person name="Liu G.H."/>
            <person name="Yang H.J."/>
            <person name="Xiao X.J."/>
            <person name="Hsiao Y.Y."/>
            <person name="Wu W.L."/>
            <person name="Chen Y.Y."/>
            <person name="Mitsuda N."/>
            <person name="Ohme-Takagi M."/>
            <person name="Luo Y.B."/>
            <person name="Van de Peer Y."/>
            <person name="Liu Z.J."/>
        </authorList>
    </citation>
    <scope>NUCLEOTIDE SEQUENCE [LARGE SCALE GENOMIC DNA]</scope>
    <source>
        <tissue evidence="1">The whole plant</tissue>
    </source>
</reference>
<dbReference type="EMBL" id="KZ502911">
    <property type="protein sequence ID" value="PKU70771.1"/>
    <property type="molecule type" value="Genomic_DNA"/>
</dbReference>
<proteinExistence type="predicted"/>
<accession>A0A2I0W535</accession>
<dbReference type="Proteomes" id="UP000233837">
    <property type="component" value="Unassembled WGS sequence"/>
</dbReference>
<name>A0A2I0W535_9ASPA</name>